<protein>
    <submittedName>
        <fullName evidence="9">Spore gernimation protein</fullName>
    </submittedName>
</protein>
<accession>A0A3M8CL83</accession>
<keyword evidence="5 8" id="KW-0812">Transmembrane</keyword>
<feature type="transmembrane region" description="Helical" evidence="8">
    <location>
        <begin position="73"/>
        <end position="96"/>
    </location>
</feature>
<dbReference type="PANTHER" id="PTHR34975">
    <property type="entry name" value="SPORE GERMINATION PROTEIN A2"/>
    <property type="match status" value="1"/>
</dbReference>
<evidence type="ECO:0000313" key="9">
    <source>
        <dbReference type="EMBL" id="RNB76480.1"/>
    </source>
</evidence>
<dbReference type="PANTHER" id="PTHR34975:SF2">
    <property type="entry name" value="SPORE GERMINATION PROTEIN A2"/>
    <property type="match status" value="1"/>
</dbReference>
<gene>
    <name evidence="9" type="ORF">EDM58_17630</name>
</gene>
<feature type="transmembrane region" description="Helical" evidence="8">
    <location>
        <begin position="12"/>
        <end position="29"/>
    </location>
</feature>
<feature type="transmembrane region" description="Helical" evidence="8">
    <location>
        <begin position="145"/>
        <end position="163"/>
    </location>
</feature>
<feature type="transmembrane region" description="Helical" evidence="8">
    <location>
        <begin position="382"/>
        <end position="402"/>
    </location>
</feature>
<dbReference type="GO" id="GO:0016020">
    <property type="term" value="C:membrane"/>
    <property type="evidence" value="ECO:0007669"/>
    <property type="project" value="UniProtKB-SubCell"/>
</dbReference>
<comment type="subcellular location">
    <subcellularLocation>
        <location evidence="1">Membrane</location>
        <topology evidence="1">Multi-pass membrane protein</topology>
    </subcellularLocation>
</comment>
<evidence type="ECO:0000313" key="10">
    <source>
        <dbReference type="Proteomes" id="UP000281915"/>
    </source>
</evidence>
<dbReference type="RefSeq" id="WP_122914484.1">
    <property type="nucleotide sequence ID" value="NZ_RHHT01000038.1"/>
</dbReference>
<feature type="transmembrane region" description="Helical" evidence="8">
    <location>
        <begin position="116"/>
        <end position="133"/>
    </location>
</feature>
<feature type="transmembrane region" description="Helical" evidence="8">
    <location>
        <begin position="183"/>
        <end position="206"/>
    </location>
</feature>
<dbReference type="InterPro" id="IPR004761">
    <property type="entry name" value="Spore_GerAB"/>
</dbReference>
<keyword evidence="3" id="KW-0813">Transport</keyword>
<keyword evidence="6 8" id="KW-1133">Transmembrane helix</keyword>
<feature type="transmembrane region" description="Helical" evidence="8">
    <location>
        <begin position="329"/>
        <end position="351"/>
    </location>
</feature>
<proteinExistence type="inferred from homology"/>
<comment type="similarity">
    <text evidence="2">Belongs to the amino acid-polyamine-organocation (APC) superfamily. Spore germination protein (SGP) (TC 2.A.3.9) family.</text>
</comment>
<evidence type="ECO:0000256" key="1">
    <source>
        <dbReference type="ARBA" id="ARBA00004141"/>
    </source>
</evidence>
<feature type="transmembrane region" description="Helical" evidence="8">
    <location>
        <begin position="408"/>
        <end position="429"/>
    </location>
</feature>
<comment type="caution">
    <text evidence="9">The sequence shown here is derived from an EMBL/GenBank/DDBJ whole genome shotgun (WGS) entry which is preliminary data.</text>
</comment>
<feature type="transmembrane region" description="Helical" evidence="8">
    <location>
        <begin position="41"/>
        <end position="61"/>
    </location>
</feature>
<feature type="transmembrane region" description="Helical" evidence="8">
    <location>
        <begin position="304"/>
        <end position="323"/>
    </location>
</feature>
<keyword evidence="4" id="KW-0309">Germination</keyword>
<evidence type="ECO:0000256" key="8">
    <source>
        <dbReference type="SAM" id="Phobius"/>
    </source>
</evidence>
<evidence type="ECO:0000256" key="6">
    <source>
        <dbReference type="ARBA" id="ARBA00022989"/>
    </source>
</evidence>
<name>A0A3M8CL83_9BACL</name>
<evidence type="ECO:0000256" key="2">
    <source>
        <dbReference type="ARBA" id="ARBA00007998"/>
    </source>
</evidence>
<reference evidence="9 10" key="1">
    <citation type="submission" date="2018-10" db="EMBL/GenBank/DDBJ databases">
        <title>Phylogenomics of Brevibacillus.</title>
        <authorList>
            <person name="Dunlap C."/>
        </authorList>
    </citation>
    <scope>NUCLEOTIDE SEQUENCE [LARGE SCALE GENOMIC DNA]</scope>
    <source>
        <strain evidence="9 10">JCM 15085</strain>
    </source>
</reference>
<dbReference type="Proteomes" id="UP000281915">
    <property type="component" value="Unassembled WGS sequence"/>
</dbReference>
<dbReference type="NCBIfam" id="TIGR00912">
    <property type="entry name" value="2A0309"/>
    <property type="match status" value="1"/>
</dbReference>
<sequence length="450" mass="50984">MLQRQVINHRQVAWLVGGVLMTGGMIGLYQSIIQVAKVDAWLFQIIPIMYAILIAYVLLELGHAFPGKNLFEILFLVCGKWVGGFINLILLLYIWMILVIDVKGLSYFVKASLLPQTPLEVILLVFILLMMSYRTLEVTARVNEIFFPANVISSLLMLCLLINEYDVQRLDPILSTSLKGIFFGNYMTMGMFGDVLLFGAFLPMFIQPRLFFTAIKHGVMIVGFATGLIMLGLLLVMGHSIASRLSYPVLALVQQIHVTDFLDRVDIFLLSIWFPSFAIKVIVAFLALLTGIGSFAGGTQHKPFIPSLGLFLIITALLSFPQVEDVERFVGYSYTSVVLFIQVPLLLFLWIRGRIERRRAGNLKSDLPHGTRYNQFYRTMEWTSNLSILGCLLTALIGKWCFEQYMFLSQYVIIIVVVLLVIALVTSYLQMQTVNRYLHKTGRKKIGTYT</sequence>
<dbReference type="EMBL" id="RHHT01000038">
    <property type="protein sequence ID" value="RNB76480.1"/>
    <property type="molecule type" value="Genomic_DNA"/>
</dbReference>
<evidence type="ECO:0000256" key="3">
    <source>
        <dbReference type="ARBA" id="ARBA00022448"/>
    </source>
</evidence>
<keyword evidence="7 8" id="KW-0472">Membrane</keyword>
<evidence type="ECO:0000256" key="7">
    <source>
        <dbReference type="ARBA" id="ARBA00023136"/>
    </source>
</evidence>
<dbReference type="Pfam" id="PF03845">
    <property type="entry name" value="Spore_permease"/>
    <property type="match status" value="1"/>
</dbReference>
<dbReference type="GO" id="GO:0009847">
    <property type="term" value="P:spore germination"/>
    <property type="evidence" value="ECO:0007669"/>
    <property type="project" value="InterPro"/>
</dbReference>
<evidence type="ECO:0000256" key="5">
    <source>
        <dbReference type="ARBA" id="ARBA00022692"/>
    </source>
</evidence>
<evidence type="ECO:0000256" key="4">
    <source>
        <dbReference type="ARBA" id="ARBA00022544"/>
    </source>
</evidence>
<feature type="transmembrane region" description="Helical" evidence="8">
    <location>
        <begin position="218"/>
        <end position="242"/>
    </location>
</feature>
<organism evidence="9 10">
    <name type="scientific">Brevibacillus panacihumi</name>
    <dbReference type="NCBI Taxonomy" id="497735"/>
    <lineage>
        <taxon>Bacteria</taxon>
        <taxon>Bacillati</taxon>
        <taxon>Bacillota</taxon>
        <taxon>Bacilli</taxon>
        <taxon>Bacillales</taxon>
        <taxon>Paenibacillaceae</taxon>
        <taxon>Brevibacillus</taxon>
    </lineage>
</organism>
<feature type="transmembrane region" description="Helical" evidence="8">
    <location>
        <begin position="267"/>
        <end position="292"/>
    </location>
</feature>
<dbReference type="AlphaFoldDB" id="A0A3M8CL83"/>